<gene>
    <name evidence="4" type="ORF">AABB24_002044</name>
</gene>
<dbReference type="EMBL" id="JBJKTR010000001">
    <property type="protein sequence ID" value="KAL3382300.1"/>
    <property type="molecule type" value="Genomic_DNA"/>
</dbReference>
<proteinExistence type="predicted"/>
<dbReference type="AlphaFoldDB" id="A0ABD2VNR4"/>
<name>A0ABD2VNR4_9SOLN</name>
<evidence type="ECO:0000259" key="3">
    <source>
        <dbReference type="SMART" id="SM00474"/>
    </source>
</evidence>
<keyword evidence="1" id="KW-0540">Nuclease</keyword>
<evidence type="ECO:0000256" key="2">
    <source>
        <dbReference type="ARBA" id="ARBA00022801"/>
    </source>
</evidence>
<dbReference type="SMART" id="SM00474">
    <property type="entry name" value="35EXOc"/>
    <property type="match status" value="1"/>
</dbReference>
<accession>A0ABD2VNR4</accession>
<protein>
    <recommendedName>
        <fullName evidence="3">3'-5' exonuclease domain-containing protein</fullName>
    </recommendedName>
</protein>
<dbReference type="Gene3D" id="3.30.420.10">
    <property type="entry name" value="Ribonuclease H-like superfamily/Ribonuclease H"/>
    <property type="match status" value="1"/>
</dbReference>
<feature type="domain" description="3'-5' exonuclease" evidence="3">
    <location>
        <begin position="32"/>
        <end position="214"/>
    </location>
</feature>
<dbReference type="InterPro" id="IPR051132">
    <property type="entry name" value="3-5_Exonuclease_domain"/>
</dbReference>
<sequence>MDVQLIEYELACNCNYRLYNVILDEDDTEIQTSVTVDPSTVSSWIKKIETENGSRLHRLIVGLDIEWRPNFNPVVDRNPVATIQLCVGESCIIYQVLHSNHIPRRLRNFLNNDDYRFVGVGIRSDVDKLWEDYDLEVSNVVDLREWAAEELNNKKLLNSGLKYLGKKIAGIEIEKPKSVTTSAWDQRWLSRKQICYACIDAYISFEVGRVLSAWY</sequence>
<dbReference type="CDD" id="cd06141">
    <property type="entry name" value="WRN_exo"/>
    <property type="match status" value="1"/>
</dbReference>
<dbReference type="GO" id="GO:0008408">
    <property type="term" value="F:3'-5' exonuclease activity"/>
    <property type="evidence" value="ECO:0007669"/>
    <property type="project" value="UniProtKB-ARBA"/>
</dbReference>
<comment type="caution">
    <text evidence="4">The sequence shown here is derived from an EMBL/GenBank/DDBJ whole genome shotgun (WGS) entry which is preliminary data.</text>
</comment>
<evidence type="ECO:0000313" key="5">
    <source>
        <dbReference type="Proteomes" id="UP001627284"/>
    </source>
</evidence>
<evidence type="ECO:0000256" key="1">
    <source>
        <dbReference type="ARBA" id="ARBA00022722"/>
    </source>
</evidence>
<organism evidence="4 5">
    <name type="scientific">Solanum stoloniferum</name>
    <dbReference type="NCBI Taxonomy" id="62892"/>
    <lineage>
        <taxon>Eukaryota</taxon>
        <taxon>Viridiplantae</taxon>
        <taxon>Streptophyta</taxon>
        <taxon>Embryophyta</taxon>
        <taxon>Tracheophyta</taxon>
        <taxon>Spermatophyta</taxon>
        <taxon>Magnoliopsida</taxon>
        <taxon>eudicotyledons</taxon>
        <taxon>Gunneridae</taxon>
        <taxon>Pentapetalae</taxon>
        <taxon>asterids</taxon>
        <taxon>lamiids</taxon>
        <taxon>Solanales</taxon>
        <taxon>Solanaceae</taxon>
        <taxon>Solanoideae</taxon>
        <taxon>Solaneae</taxon>
        <taxon>Solanum</taxon>
    </lineage>
</organism>
<evidence type="ECO:0000313" key="4">
    <source>
        <dbReference type="EMBL" id="KAL3382300.1"/>
    </source>
</evidence>
<dbReference type="PANTHER" id="PTHR13620:SF108">
    <property type="entry name" value="3'-5' EXONUCLEASE DOMAIN-CONTAINING PROTEIN"/>
    <property type="match status" value="1"/>
</dbReference>
<dbReference type="InterPro" id="IPR012337">
    <property type="entry name" value="RNaseH-like_sf"/>
</dbReference>
<dbReference type="InterPro" id="IPR002562">
    <property type="entry name" value="3'-5'_exonuclease_dom"/>
</dbReference>
<reference evidence="4 5" key="1">
    <citation type="submission" date="2024-05" db="EMBL/GenBank/DDBJ databases">
        <title>De novo assembly of an allotetraploid wild potato.</title>
        <authorList>
            <person name="Hosaka A.J."/>
        </authorList>
    </citation>
    <scope>NUCLEOTIDE SEQUENCE [LARGE SCALE GENOMIC DNA]</scope>
    <source>
        <tissue evidence="4">Young leaves</tissue>
    </source>
</reference>
<keyword evidence="2" id="KW-0378">Hydrolase</keyword>
<dbReference type="FunFam" id="3.30.420.10:FF:000054">
    <property type="entry name" value="Werner Syndrome-like exonuclease"/>
    <property type="match status" value="1"/>
</dbReference>
<dbReference type="Proteomes" id="UP001627284">
    <property type="component" value="Unassembled WGS sequence"/>
</dbReference>
<dbReference type="SUPFAM" id="SSF53098">
    <property type="entry name" value="Ribonuclease H-like"/>
    <property type="match status" value="1"/>
</dbReference>
<dbReference type="PANTHER" id="PTHR13620">
    <property type="entry name" value="3-5 EXONUCLEASE"/>
    <property type="match status" value="1"/>
</dbReference>
<dbReference type="InterPro" id="IPR036397">
    <property type="entry name" value="RNaseH_sf"/>
</dbReference>
<keyword evidence="5" id="KW-1185">Reference proteome</keyword>
<dbReference type="Pfam" id="PF01612">
    <property type="entry name" value="DNA_pol_A_exo1"/>
    <property type="match status" value="1"/>
</dbReference>